<dbReference type="EMBL" id="BMRG01000009">
    <property type="protein sequence ID" value="GGP66374.1"/>
    <property type="molecule type" value="Genomic_DNA"/>
</dbReference>
<dbReference type="SUPFAM" id="SSF47336">
    <property type="entry name" value="ACP-like"/>
    <property type="match status" value="1"/>
</dbReference>
<feature type="domain" description="Carrier" evidence="3">
    <location>
        <begin position="17"/>
        <end position="95"/>
    </location>
</feature>
<evidence type="ECO:0000256" key="1">
    <source>
        <dbReference type="ARBA" id="ARBA00022450"/>
    </source>
</evidence>
<gene>
    <name evidence="4" type="ORF">GCM10010185_43810</name>
</gene>
<evidence type="ECO:0000256" key="2">
    <source>
        <dbReference type="ARBA" id="ARBA00022553"/>
    </source>
</evidence>
<dbReference type="RefSeq" id="WP_189225170.1">
    <property type="nucleotide sequence ID" value="NZ_BMRG01000009.1"/>
</dbReference>
<dbReference type="PROSITE" id="PS50075">
    <property type="entry name" value="CARRIER"/>
    <property type="match status" value="1"/>
</dbReference>
<dbReference type="InterPro" id="IPR036736">
    <property type="entry name" value="ACP-like_sf"/>
</dbReference>
<dbReference type="SMART" id="SM00823">
    <property type="entry name" value="PKS_PP"/>
    <property type="match status" value="1"/>
</dbReference>
<evidence type="ECO:0000259" key="3">
    <source>
        <dbReference type="PROSITE" id="PS50075"/>
    </source>
</evidence>
<dbReference type="Pfam" id="PF00550">
    <property type="entry name" value="PP-binding"/>
    <property type="match status" value="1"/>
</dbReference>
<comment type="caution">
    <text evidence="4">The sequence shown here is derived from an EMBL/GenBank/DDBJ whole genome shotgun (WGS) entry which is preliminary data.</text>
</comment>
<protein>
    <recommendedName>
        <fullName evidence="3">Carrier domain-containing protein</fullName>
    </recommendedName>
</protein>
<evidence type="ECO:0000313" key="5">
    <source>
        <dbReference type="Proteomes" id="UP000639606"/>
    </source>
</evidence>
<dbReference type="Proteomes" id="UP000639606">
    <property type="component" value="Unassembled WGS sequence"/>
</dbReference>
<dbReference type="AlphaFoldDB" id="A0A918AP96"/>
<sequence>MTTTTPGTPPDEAVPRAFTLDDLRRIMRVSVGVEEGVDLDGDIADVEFDDLGYDSLAVLELAGHVKREYGVPLPEEVVVELRTPALAVQLINARLAEGRG</sequence>
<dbReference type="PROSITE" id="PS00012">
    <property type="entry name" value="PHOSPHOPANTETHEINE"/>
    <property type="match status" value="1"/>
</dbReference>
<dbReference type="InterPro" id="IPR020806">
    <property type="entry name" value="PKS_PP-bd"/>
</dbReference>
<dbReference type="Gene3D" id="1.10.1200.10">
    <property type="entry name" value="ACP-like"/>
    <property type="match status" value="1"/>
</dbReference>
<name>A0A918AP96_9PSEU</name>
<proteinExistence type="predicted"/>
<keyword evidence="2" id="KW-0597">Phosphoprotein</keyword>
<keyword evidence="1" id="KW-0596">Phosphopantetheine</keyword>
<accession>A0A918AP96</accession>
<reference evidence="4" key="2">
    <citation type="submission" date="2020-09" db="EMBL/GenBank/DDBJ databases">
        <authorList>
            <person name="Sun Q."/>
            <person name="Ohkuma M."/>
        </authorList>
    </citation>
    <scope>NUCLEOTIDE SEQUENCE</scope>
    <source>
        <strain evidence="4">JCM 3313</strain>
    </source>
</reference>
<reference evidence="4" key="1">
    <citation type="journal article" date="2014" name="Int. J. Syst. Evol. Microbiol.">
        <title>Complete genome sequence of Corynebacterium casei LMG S-19264T (=DSM 44701T), isolated from a smear-ripened cheese.</title>
        <authorList>
            <consortium name="US DOE Joint Genome Institute (JGI-PGF)"/>
            <person name="Walter F."/>
            <person name="Albersmeier A."/>
            <person name="Kalinowski J."/>
            <person name="Ruckert C."/>
        </authorList>
    </citation>
    <scope>NUCLEOTIDE SEQUENCE</scope>
    <source>
        <strain evidence="4">JCM 3313</strain>
    </source>
</reference>
<organism evidence="4 5">
    <name type="scientific">Saccharothrix coeruleofusca</name>
    <dbReference type="NCBI Taxonomy" id="33919"/>
    <lineage>
        <taxon>Bacteria</taxon>
        <taxon>Bacillati</taxon>
        <taxon>Actinomycetota</taxon>
        <taxon>Actinomycetes</taxon>
        <taxon>Pseudonocardiales</taxon>
        <taxon>Pseudonocardiaceae</taxon>
        <taxon>Saccharothrix</taxon>
    </lineage>
</organism>
<dbReference type="InterPro" id="IPR009081">
    <property type="entry name" value="PP-bd_ACP"/>
</dbReference>
<dbReference type="GO" id="GO:0031177">
    <property type="term" value="F:phosphopantetheine binding"/>
    <property type="evidence" value="ECO:0007669"/>
    <property type="project" value="InterPro"/>
</dbReference>
<evidence type="ECO:0000313" key="4">
    <source>
        <dbReference type="EMBL" id="GGP66374.1"/>
    </source>
</evidence>
<keyword evidence="5" id="KW-1185">Reference proteome</keyword>
<dbReference type="InterPro" id="IPR006162">
    <property type="entry name" value="Ppantetheine_attach_site"/>
</dbReference>